<organism evidence="1 2">
    <name type="scientific">Onchocerca volvulus</name>
    <dbReference type="NCBI Taxonomy" id="6282"/>
    <lineage>
        <taxon>Eukaryota</taxon>
        <taxon>Metazoa</taxon>
        <taxon>Ecdysozoa</taxon>
        <taxon>Nematoda</taxon>
        <taxon>Chromadorea</taxon>
        <taxon>Rhabditida</taxon>
        <taxon>Spirurina</taxon>
        <taxon>Spiruromorpha</taxon>
        <taxon>Filarioidea</taxon>
        <taxon>Onchocercidae</taxon>
        <taxon>Onchocerca</taxon>
    </lineage>
</organism>
<protein>
    <submittedName>
        <fullName evidence="1">Uncharacterized protein</fullName>
    </submittedName>
</protein>
<keyword evidence="2" id="KW-1185">Reference proteome</keyword>
<proteinExistence type="predicted"/>
<evidence type="ECO:0000313" key="1">
    <source>
        <dbReference type="EnsemblMetazoa" id="OVOC5118.1"/>
    </source>
</evidence>
<dbReference type="EMBL" id="CMVM020000148">
    <property type="status" value="NOT_ANNOTATED_CDS"/>
    <property type="molecule type" value="Genomic_DNA"/>
</dbReference>
<name>A0A8R1XWJ8_ONCVO</name>
<sequence length="116" mass="13122">MSHKLVNSEILAISKWEGANTKKLSHALVSPNKDVNKEQKRRGEIYILQLRRKKLETHNEWKHSAKAQNRSVTYAPIVSVVNVPKHTSRATSQTTIINLPSKRLLHFVFAGKCLGA</sequence>
<reference evidence="1" key="2">
    <citation type="submission" date="2022-06" db="UniProtKB">
        <authorList>
            <consortium name="EnsemblMetazoa"/>
        </authorList>
    </citation>
    <scope>IDENTIFICATION</scope>
</reference>
<dbReference type="Proteomes" id="UP000024404">
    <property type="component" value="Unassembled WGS sequence"/>
</dbReference>
<reference evidence="2" key="1">
    <citation type="submission" date="2013-10" db="EMBL/GenBank/DDBJ databases">
        <title>Genome sequencing of Onchocerca volvulus.</title>
        <authorList>
            <person name="Cotton J."/>
            <person name="Tsai J."/>
            <person name="Stanley E."/>
            <person name="Tracey A."/>
            <person name="Holroyd N."/>
            <person name="Lustigman S."/>
            <person name="Berriman M."/>
        </authorList>
    </citation>
    <scope>NUCLEOTIDE SEQUENCE</scope>
</reference>
<accession>A0A8R1XWJ8</accession>
<evidence type="ECO:0000313" key="2">
    <source>
        <dbReference type="Proteomes" id="UP000024404"/>
    </source>
</evidence>
<dbReference type="EnsemblMetazoa" id="OVOC5118.1">
    <property type="protein sequence ID" value="OVOC5118.1"/>
    <property type="gene ID" value="WBGene00241927"/>
</dbReference>
<dbReference type="AlphaFoldDB" id="A0A8R1XWJ8"/>